<dbReference type="STRING" id="27835.A0A0N4YV42"/>
<evidence type="ECO:0000256" key="1">
    <source>
        <dbReference type="SAM" id="MobiDB-lite"/>
    </source>
</evidence>
<dbReference type="WBParaSite" id="NBR_0002111401-mRNA-1">
    <property type="protein sequence ID" value="NBR_0002111401-mRNA-1"/>
    <property type="gene ID" value="NBR_0002111401"/>
</dbReference>
<evidence type="ECO:0000313" key="3">
    <source>
        <dbReference type="Proteomes" id="UP000271162"/>
    </source>
</evidence>
<feature type="region of interest" description="Disordered" evidence="1">
    <location>
        <begin position="1"/>
        <end position="29"/>
    </location>
</feature>
<dbReference type="Proteomes" id="UP000271162">
    <property type="component" value="Unassembled WGS sequence"/>
</dbReference>
<evidence type="ECO:0000313" key="2">
    <source>
        <dbReference type="EMBL" id="VDL84856.1"/>
    </source>
</evidence>
<sequence length="160" mass="17395">MNTQVASTMVAHITKKTSPEPQKSPSGGFAFLVEDDVHEPTDLSAKTSAFAALSQKKRGGADEIENDLEQPKIAANDTSTNTTPPRHFTLRNVDERKINAQVAPSSRKGAVKLEIEAKKLVPLDVRLDESRRSRATSHGSNPIIASVSYSWGPSESSWKL</sequence>
<reference evidence="2 3" key="2">
    <citation type="submission" date="2018-11" db="EMBL/GenBank/DDBJ databases">
        <authorList>
            <consortium name="Pathogen Informatics"/>
        </authorList>
    </citation>
    <scope>NUCLEOTIDE SEQUENCE [LARGE SCALE GENOMIC DNA]</scope>
</reference>
<accession>A0A0N4YV42</accession>
<feature type="region of interest" description="Disordered" evidence="1">
    <location>
        <begin position="56"/>
        <end position="87"/>
    </location>
</feature>
<proteinExistence type="predicted"/>
<feature type="region of interest" description="Disordered" evidence="1">
    <location>
        <begin position="126"/>
        <end position="160"/>
    </location>
</feature>
<protein>
    <submittedName>
        <fullName evidence="4">RanBD1 domain-containing protein</fullName>
    </submittedName>
</protein>
<dbReference type="AlphaFoldDB" id="A0A0N4YV42"/>
<evidence type="ECO:0000313" key="4">
    <source>
        <dbReference type="WBParaSite" id="NBR_0002111401-mRNA-1"/>
    </source>
</evidence>
<dbReference type="EMBL" id="UYSL01025924">
    <property type="protein sequence ID" value="VDL84856.1"/>
    <property type="molecule type" value="Genomic_DNA"/>
</dbReference>
<keyword evidence="3" id="KW-1185">Reference proteome</keyword>
<gene>
    <name evidence="2" type="ORF">NBR_LOCUS21115</name>
</gene>
<reference evidence="4" key="1">
    <citation type="submission" date="2017-02" db="UniProtKB">
        <authorList>
            <consortium name="WormBaseParasite"/>
        </authorList>
    </citation>
    <scope>IDENTIFICATION</scope>
</reference>
<organism evidence="4">
    <name type="scientific">Nippostrongylus brasiliensis</name>
    <name type="common">Rat hookworm</name>
    <dbReference type="NCBI Taxonomy" id="27835"/>
    <lineage>
        <taxon>Eukaryota</taxon>
        <taxon>Metazoa</taxon>
        <taxon>Ecdysozoa</taxon>
        <taxon>Nematoda</taxon>
        <taxon>Chromadorea</taxon>
        <taxon>Rhabditida</taxon>
        <taxon>Rhabditina</taxon>
        <taxon>Rhabditomorpha</taxon>
        <taxon>Strongyloidea</taxon>
        <taxon>Heligmosomidae</taxon>
        <taxon>Nippostrongylus</taxon>
    </lineage>
</organism>
<feature type="compositionally biased region" description="Polar residues" evidence="1">
    <location>
        <begin position="147"/>
        <end position="160"/>
    </location>
</feature>
<name>A0A0N4YV42_NIPBR</name>